<name>A0A1X7AC16_9RHOB</name>
<dbReference type="RefSeq" id="WP_085890266.1">
    <property type="nucleotide sequence ID" value="NZ_FWFN01000021.1"/>
</dbReference>
<keyword evidence="2" id="KW-1185">Reference proteome</keyword>
<reference evidence="1 2" key="1">
    <citation type="submission" date="2017-03" db="EMBL/GenBank/DDBJ databases">
        <authorList>
            <person name="Afonso C.L."/>
            <person name="Miller P.J."/>
            <person name="Scott M.A."/>
            <person name="Spackman E."/>
            <person name="Goraichik I."/>
            <person name="Dimitrov K.M."/>
            <person name="Suarez D.L."/>
            <person name="Swayne D.E."/>
        </authorList>
    </citation>
    <scope>NUCLEOTIDE SEQUENCE [LARGE SCALE GENOMIC DNA]</scope>
    <source>
        <strain evidence="1 2">CECT 7751</strain>
    </source>
</reference>
<protein>
    <submittedName>
        <fullName evidence="1">Uncharacterized protein</fullName>
    </submittedName>
</protein>
<sequence length="83" mass="8593">MDPHALLTAGLLTVADDDKKLHLLAGTAIALAAREGDMTPLETCLLTLGAGLAKEAWDARGHGDVDFGDAAATAFGCQITLRF</sequence>
<dbReference type="EMBL" id="FWFN01000021">
    <property type="protein sequence ID" value="SLN75260.1"/>
    <property type="molecule type" value="Genomic_DNA"/>
</dbReference>
<dbReference type="AlphaFoldDB" id="A0A1X7AC16"/>
<evidence type="ECO:0000313" key="2">
    <source>
        <dbReference type="Proteomes" id="UP000193963"/>
    </source>
</evidence>
<organism evidence="1 2">
    <name type="scientific">Pseudooceanicola marinus</name>
    <dbReference type="NCBI Taxonomy" id="396013"/>
    <lineage>
        <taxon>Bacteria</taxon>
        <taxon>Pseudomonadati</taxon>
        <taxon>Pseudomonadota</taxon>
        <taxon>Alphaproteobacteria</taxon>
        <taxon>Rhodobacterales</taxon>
        <taxon>Paracoccaceae</taxon>
        <taxon>Pseudooceanicola</taxon>
    </lineage>
</organism>
<dbReference type="Proteomes" id="UP000193963">
    <property type="component" value="Unassembled WGS sequence"/>
</dbReference>
<dbReference type="OrthoDB" id="7871723at2"/>
<proteinExistence type="predicted"/>
<accession>A0A1X7AC16</accession>
<gene>
    <name evidence="1" type="ORF">PSM7751_04270</name>
</gene>
<evidence type="ECO:0000313" key="1">
    <source>
        <dbReference type="EMBL" id="SLN75260.1"/>
    </source>
</evidence>